<organism evidence="1 2">
    <name type="scientific">Candidatus Defluviibacterium haderslevense</name>
    <dbReference type="NCBI Taxonomy" id="2981993"/>
    <lineage>
        <taxon>Bacteria</taxon>
        <taxon>Pseudomonadati</taxon>
        <taxon>Bacteroidota</taxon>
        <taxon>Saprospiria</taxon>
        <taxon>Saprospirales</taxon>
        <taxon>Saprospiraceae</taxon>
        <taxon>Candidatus Defluviibacterium</taxon>
    </lineage>
</organism>
<evidence type="ECO:0000313" key="2">
    <source>
        <dbReference type="Proteomes" id="UP000808349"/>
    </source>
</evidence>
<sequence length="49" mass="5583">MDTTFDIDGYVFSSSFGSFIEFDLYLAFKVMKNLATGYRSDASGQNFYD</sequence>
<comment type="caution">
    <text evidence="1">The sequence shown here is derived from an EMBL/GenBank/DDBJ whole genome shotgun (WGS) entry which is preliminary data.</text>
</comment>
<dbReference type="Proteomes" id="UP000808349">
    <property type="component" value="Unassembled WGS sequence"/>
</dbReference>
<dbReference type="AlphaFoldDB" id="A0A9D7SAW2"/>
<evidence type="ECO:0000313" key="1">
    <source>
        <dbReference type="EMBL" id="MBK9718606.1"/>
    </source>
</evidence>
<reference evidence="1 2" key="1">
    <citation type="submission" date="2020-10" db="EMBL/GenBank/DDBJ databases">
        <title>Connecting structure to function with the recovery of over 1000 high-quality activated sludge metagenome-assembled genomes encoding full-length rRNA genes using long-read sequencing.</title>
        <authorList>
            <person name="Singleton C.M."/>
            <person name="Petriglieri F."/>
            <person name="Kristensen J.M."/>
            <person name="Kirkegaard R.H."/>
            <person name="Michaelsen T.Y."/>
            <person name="Andersen M.H."/>
            <person name="Karst S.M."/>
            <person name="Dueholm M.S."/>
            <person name="Nielsen P.H."/>
            <person name="Albertsen M."/>
        </authorList>
    </citation>
    <scope>NUCLEOTIDE SEQUENCE [LARGE SCALE GENOMIC DNA]</scope>
    <source>
        <strain evidence="1">Ribe_18-Q3-R11-54_BAT3C.373</strain>
    </source>
</reference>
<name>A0A9D7SAW2_9BACT</name>
<accession>A0A9D7SAW2</accession>
<protein>
    <submittedName>
        <fullName evidence="1">Uncharacterized protein</fullName>
    </submittedName>
</protein>
<dbReference type="EMBL" id="JADKFW010000011">
    <property type="protein sequence ID" value="MBK9718606.1"/>
    <property type="molecule type" value="Genomic_DNA"/>
</dbReference>
<proteinExistence type="predicted"/>
<gene>
    <name evidence="1" type="ORF">IPO85_14055</name>
</gene>